<dbReference type="InterPro" id="IPR045019">
    <property type="entry name" value="BETA-OHASE-like"/>
</dbReference>
<evidence type="ECO:0000313" key="6">
    <source>
        <dbReference type="EMBL" id="MFG1371227.1"/>
    </source>
</evidence>
<dbReference type="RefSeq" id="WP_393991245.1">
    <property type="nucleotide sequence ID" value="NZ_JBAFVH010000002.1"/>
</dbReference>
<evidence type="ECO:0000256" key="4">
    <source>
        <dbReference type="SAM" id="Phobius"/>
    </source>
</evidence>
<keyword evidence="3" id="KW-0560">Oxidoreductase</keyword>
<dbReference type="Proteomes" id="UP001604002">
    <property type="component" value="Unassembled WGS sequence"/>
</dbReference>
<evidence type="ECO:0000256" key="2">
    <source>
        <dbReference type="ARBA" id="ARBA00022746"/>
    </source>
</evidence>
<evidence type="ECO:0000259" key="5">
    <source>
        <dbReference type="Pfam" id="PF04116"/>
    </source>
</evidence>
<keyword evidence="4" id="KW-0472">Membrane</keyword>
<evidence type="ECO:0000256" key="3">
    <source>
        <dbReference type="ARBA" id="ARBA00023002"/>
    </source>
</evidence>
<evidence type="ECO:0000313" key="7">
    <source>
        <dbReference type="Proteomes" id="UP001604002"/>
    </source>
</evidence>
<dbReference type="EMBL" id="JBAFVH010000002">
    <property type="protein sequence ID" value="MFG1371227.1"/>
    <property type="molecule type" value="Genomic_DNA"/>
</dbReference>
<gene>
    <name evidence="6" type="ORF">V5F32_03540</name>
</gene>
<feature type="transmembrane region" description="Helical" evidence="4">
    <location>
        <begin position="79"/>
        <end position="97"/>
    </location>
</feature>
<feature type="transmembrane region" description="Helical" evidence="4">
    <location>
        <begin position="58"/>
        <end position="74"/>
    </location>
</feature>
<dbReference type="InterPro" id="IPR006694">
    <property type="entry name" value="Fatty_acid_hydroxylase"/>
</dbReference>
<reference evidence="6 7" key="1">
    <citation type="submission" date="2024-02" db="EMBL/GenBank/DDBJ databases">
        <title>Expansion and revision of Xanthobacter and proposal of Roseixanthobacter gen. nov.</title>
        <authorList>
            <person name="Soltysiak M.P.M."/>
            <person name="Jalihal A."/>
            <person name="Ory A."/>
            <person name="Chrisophersen C."/>
            <person name="Lee A.D."/>
            <person name="Boulton J."/>
            <person name="Springer M."/>
        </authorList>
    </citation>
    <scope>NUCLEOTIDE SEQUENCE [LARGE SCALE GENOMIC DNA]</scope>
    <source>
        <strain evidence="6 7">23A</strain>
    </source>
</reference>
<sequence>MMSTTLAFLVNALIVIATVAAMEGVAWAAHKYVMHGFGWGWHKSHHEPREGVFERNDLYALLFAGIAIALIYAFRNGGALLWVGVGMTVYGFLYFFVHDGITHQRWPFRYVPRNGYLKRLVQAHRLHHAVDGKEGCVSFGFIYAPPPADLKAKLKKLHGGSLKQNEAAE</sequence>
<organism evidence="6 7">
    <name type="scientific">Xanthobacter oligotrophicus</name>
    <dbReference type="NCBI Taxonomy" id="2607286"/>
    <lineage>
        <taxon>Bacteria</taxon>
        <taxon>Pseudomonadati</taxon>
        <taxon>Pseudomonadota</taxon>
        <taxon>Alphaproteobacteria</taxon>
        <taxon>Hyphomicrobiales</taxon>
        <taxon>Xanthobacteraceae</taxon>
        <taxon>Xanthobacter</taxon>
    </lineage>
</organism>
<keyword evidence="4" id="KW-0812">Transmembrane</keyword>
<evidence type="ECO:0000256" key="1">
    <source>
        <dbReference type="ARBA" id="ARBA00009324"/>
    </source>
</evidence>
<accession>A0ABW6ZS20</accession>
<comment type="caution">
    <text evidence="6">The sequence shown here is derived from an EMBL/GenBank/DDBJ whole genome shotgun (WGS) entry which is preliminary data.</text>
</comment>
<feature type="domain" description="Fatty acid hydroxylase" evidence="5">
    <location>
        <begin position="16"/>
        <end position="141"/>
    </location>
</feature>
<protein>
    <submittedName>
        <fullName evidence="6">Sterol desaturase family protein</fullName>
    </submittedName>
</protein>
<dbReference type="PANTHER" id="PTHR31899">
    <property type="entry name" value="BETA-CAROTENE 3-HYDROXYLASE 1, CHLOROPLASTIC"/>
    <property type="match status" value="1"/>
</dbReference>
<name>A0ABW6ZS20_9HYPH</name>
<keyword evidence="7" id="KW-1185">Reference proteome</keyword>
<proteinExistence type="inferred from homology"/>
<comment type="similarity">
    <text evidence="1">Belongs to the sterol desaturase family.</text>
</comment>
<keyword evidence="2" id="KW-0125">Carotenoid biosynthesis</keyword>
<keyword evidence="4" id="KW-1133">Transmembrane helix</keyword>
<dbReference type="Pfam" id="PF04116">
    <property type="entry name" value="FA_hydroxylase"/>
    <property type="match status" value="1"/>
</dbReference>
<dbReference type="PANTHER" id="PTHR31899:SF9">
    <property type="entry name" value="BETA-CAROTENE 3-HYDROXYLASE 1, CHLOROPLASTIC"/>
    <property type="match status" value="1"/>
</dbReference>